<feature type="active site" evidence="6">
    <location>
        <position position="38"/>
    </location>
</feature>
<evidence type="ECO:0000256" key="6">
    <source>
        <dbReference type="PIRSR" id="PIRSR600223-1"/>
    </source>
</evidence>
<dbReference type="GO" id="GO:0004252">
    <property type="term" value="F:serine-type endopeptidase activity"/>
    <property type="evidence" value="ECO:0007669"/>
    <property type="project" value="InterPro"/>
</dbReference>
<accession>A0A347VU01</accession>
<evidence type="ECO:0000259" key="8">
    <source>
        <dbReference type="Pfam" id="PF10502"/>
    </source>
</evidence>
<evidence type="ECO:0000256" key="7">
    <source>
        <dbReference type="RuleBase" id="RU362042"/>
    </source>
</evidence>
<comment type="caution">
    <text evidence="10">The sequence shown here is derived from an EMBL/GenBank/DDBJ whole genome shotgun (WGS) entry which is preliminary data.</text>
</comment>
<dbReference type="PANTHER" id="PTHR43390:SF1">
    <property type="entry name" value="CHLOROPLAST PROCESSING PEPTIDASE"/>
    <property type="match status" value="1"/>
</dbReference>
<reference evidence="10" key="3">
    <citation type="submission" date="2018-04" db="EMBL/GenBank/DDBJ databases">
        <authorList>
            <person name="Sheh A."/>
            <person name="Shen Z."/>
            <person name="Mannion A.J."/>
            <person name="Fox J.G."/>
        </authorList>
    </citation>
    <scope>NUCLEOTIDE SEQUENCE</scope>
    <source>
        <strain evidence="10">MIT 97-6194</strain>
    </source>
</reference>
<comment type="catalytic activity">
    <reaction evidence="1 7">
        <text>Cleavage of hydrophobic, N-terminal signal or leader sequences from secreted and periplasmic proteins.</text>
        <dbReference type="EC" id="3.4.21.89"/>
    </reaction>
</comment>
<dbReference type="CDD" id="cd06530">
    <property type="entry name" value="S26_SPase_I"/>
    <property type="match status" value="1"/>
</dbReference>
<evidence type="ECO:0000313" key="10">
    <source>
        <dbReference type="EMBL" id="TLD95367.1"/>
    </source>
</evidence>
<sequence>MKFLKALSNFATSWTGAIIIVLFVVFFIAQGFVIPSRSMVGTLFEGDMLFVKKFSYGIILPKIPWIEVRILPDFRGNGHLIDGERPKRGDIVVFNPPGEDKQYFVKRNFANGGDKVIFARDGMYLRPFEGDGYIKEHFKDYYTRYFFGEMYVKEPYSREFKGIHYGEVGYNIMPLNSFEIMKRRLALGSDNHSIHTHGIAMQPRFENGELLFYKEIEPDSFFMVGDNRDNSEDSRFWGSVPYAKIVGTPWFSYLSLTLQGSVEADAFNEPKNRYVLRWDRIFSSITTLQNMAREYEGECRYYSENPCIEVLAE</sequence>
<dbReference type="Proteomes" id="UP000477070">
    <property type="component" value="Unassembled WGS sequence"/>
</dbReference>
<dbReference type="InterPro" id="IPR019758">
    <property type="entry name" value="Pept_S26A_signal_pept_1_CS"/>
</dbReference>
<dbReference type="PANTHER" id="PTHR43390">
    <property type="entry name" value="SIGNAL PEPTIDASE I"/>
    <property type="match status" value="1"/>
</dbReference>
<dbReference type="InterPro" id="IPR000223">
    <property type="entry name" value="Pept_S26A_signal_pept_1"/>
</dbReference>
<reference evidence="9 12" key="4">
    <citation type="submission" date="2019-12" db="EMBL/GenBank/DDBJ databases">
        <title>Multi-Generational Helicobacter saguini Isolates.</title>
        <authorList>
            <person name="Mannion A."/>
            <person name="Shen Z."/>
            <person name="Fox J.G."/>
        </authorList>
    </citation>
    <scope>NUCLEOTIDE SEQUENCE [LARGE SCALE GENOMIC DNA]</scope>
    <source>
        <strain evidence="9">16-048</strain>
        <strain evidence="12">16-048 (F4)</strain>
    </source>
</reference>
<keyword evidence="5 7" id="KW-0378">Hydrolase</keyword>
<keyword evidence="7" id="KW-1133">Transmembrane helix</keyword>
<keyword evidence="11" id="KW-1185">Reference proteome</keyword>
<dbReference type="PROSITE" id="PS00761">
    <property type="entry name" value="SPASE_I_3"/>
    <property type="match status" value="1"/>
</dbReference>
<dbReference type="STRING" id="1548018.LS64_10620"/>
<dbReference type="InterPro" id="IPR019533">
    <property type="entry name" value="Peptidase_S26"/>
</dbReference>
<evidence type="ECO:0000256" key="4">
    <source>
        <dbReference type="ARBA" id="ARBA00019232"/>
    </source>
</evidence>
<proteinExistence type="inferred from homology"/>
<keyword evidence="7" id="KW-0645">Protease</keyword>
<dbReference type="PRINTS" id="PR00727">
    <property type="entry name" value="LEADERPTASE"/>
</dbReference>
<reference evidence="10 11" key="2">
    <citation type="journal article" date="2016" name="Infect. Immun.">
        <title>Helicobacter saguini, a Novel Helicobacter Isolated from Cotton-Top Tamarins with Ulcerative Colitis, Has Proinflammatory Properties and Induces Typhlocolitis and Dysplasia in Gnotobiotic IL-10-/- Mice.</title>
        <authorList>
            <person name="Shen Z."/>
            <person name="Mannion A."/>
            <person name="Whary M.T."/>
            <person name="Muthupalani S."/>
            <person name="Sheh A."/>
            <person name="Feng Y."/>
            <person name="Gong G."/>
            <person name="Vandamme P."/>
            <person name="Holcombe H.R."/>
            <person name="Paster B.J."/>
            <person name="Fox J.G."/>
        </authorList>
    </citation>
    <scope>NUCLEOTIDE SEQUENCE [LARGE SCALE GENOMIC DNA]</scope>
    <source>
        <strain evidence="10 11">MIT 97-6194</strain>
    </source>
</reference>
<dbReference type="GO" id="GO:0009003">
    <property type="term" value="F:signal peptidase activity"/>
    <property type="evidence" value="ECO:0007669"/>
    <property type="project" value="UniProtKB-EC"/>
</dbReference>
<dbReference type="Proteomes" id="UP000029714">
    <property type="component" value="Unassembled WGS sequence"/>
</dbReference>
<dbReference type="InterPro" id="IPR036286">
    <property type="entry name" value="LexA/Signal_pep-like_sf"/>
</dbReference>
<feature type="active site" evidence="6">
    <location>
        <position position="106"/>
    </location>
</feature>
<organism evidence="10 11">
    <name type="scientific">Helicobacter saguini</name>
    <dbReference type="NCBI Taxonomy" id="1548018"/>
    <lineage>
        <taxon>Bacteria</taxon>
        <taxon>Pseudomonadati</taxon>
        <taxon>Campylobacterota</taxon>
        <taxon>Epsilonproteobacteria</taxon>
        <taxon>Campylobacterales</taxon>
        <taxon>Helicobacteraceae</taxon>
        <taxon>Helicobacter</taxon>
    </lineage>
</organism>
<feature type="transmembrane region" description="Helical" evidence="7">
    <location>
        <begin position="12"/>
        <end position="34"/>
    </location>
</feature>
<dbReference type="GO" id="GO:0016020">
    <property type="term" value="C:membrane"/>
    <property type="evidence" value="ECO:0007669"/>
    <property type="project" value="UniProtKB-SubCell"/>
</dbReference>
<comment type="subcellular location">
    <subcellularLocation>
        <location evidence="7">Membrane</location>
        <topology evidence="7">Single-pass type II membrane protein</topology>
    </subcellularLocation>
</comment>
<reference evidence="10 11" key="1">
    <citation type="journal article" date="2014" name="Genome Announc.">
        <title>Draft genome sequences of eight enterohepatic helicobacter species isolated from both laboratory and wild rodents.</title>
        <authorList>
            <person name="Sheh A."/>
            <person name="Shen Z."/>
            <person name="Fox J.G."/>
        </authorList>
    </citation>
    <scope>NUCLEOTIDE SEQUENCE [LARGE SCALE GENOMIC DNA]</scope>
    <source>
        <strain evidence="10 11">MIT 97-6194</strain>
    </source>
</reference>
<comment type="similarity">
    <text evidence="2 7">Belongs to the peptidase S26 family.</text>
</comment>
<gene>
    <name evidence="10" type="primary">lepB</name>
    <name evidence="9" type="ORF">DCO61_10445</name>
    <name evidence="10" type="ORF">LS64_003090</name>
</gene>
<evidence type="ECO:0000256" key="2">
    <source>
        <dbReference type="ARBA" id="ARBA00009370"/>
    </source>
</evidence>
<dbReference type="EMBL" id="QBIU01000002">
    <property type="protein sequence ID" value="MWV70401.1"/>
    <property type="molecule type" value="Genomic_DNA"/>
</dbReference>
<feature type="domain" description="Peptidase S26" evidence="8">
    <location>
        <begin position="10"/>
        <end position="250"/>
    </location>
</feature>
<dbReference type="EMBL" id="JRMP02000003">
    <property type="protein sequence ID" value="TLD95367.1"/>
    <property type="molecule type" value="Genomic_DNA"/>
</dbReference>
<protein>
    <recommendedName>
        <fullName evidence="4 7">Signal peptidase I</fullName>
        <ecNumber evidence="3 7">3.4.21.89</ecNumber>
    </recommendedName>
</protein>
<name>A0A347VU01_9HELI</name>
<evidence type="ECO:0000313" key="11">
    <source>
        <dbReference type="Proteomes" id="UP000029714"/>
    </source>
</evidence>
<evidence type="ECO:0000256" key="5">
    <source>
        <dbReference type="ARBA" id="ARBA00022801"/>
    </source>
</evidence>
<evidence type="ECO:0000313" key="9">
    <source>
        <dbReference type="EMBL" id="MWV70401.1"/>
    </source>
</evidence>
<dbReference type="Pfam" id="PF10502">
    <property type="entry name" value="Peptidase_S26"/>
    <property type="match status" value="1"/>
</dbReference>
<evidence type="ECO:0000256" key="1">
    <source>
        <dbReference type="ARBA" id="ARBA00000677"/>
    </source>
</evidence>
<dbReference type="NCBIfam" id="TIGR02227">
    <property type="entry name" value="sigpep_I_bact"/>
    <property type="match status" value="1"/>
</dbReference>
<keyword evidence="7" id="KW-0812">Transmembrane</keyword>
<dbReference type="AlphaFoldDB" id="A0A347VU01"/>
<dbReference type="SUPFAM" id="SSF51306">
    <property type="entry name" value="LexA/Signal peptidase"/>
    <property type="match status" value="1"/>
</dbReference>
<dbReference type="RefSeq" id="WP_034574767.1">
    <property type="nucleotide sequence ID" value="NZ_JRMP02000003.1"/>
</dbReference>
<dbReference type="OrthoDB" id="9815782at2"/>
<dbReference type="GO" id="GO:0006465">
    <property type="term" value="P:signal peptide processing"/>
    <property type="evidence" value="ECO:0007669"/>
    <property type="project" value="InterPro"/>
</dbReference>
<keyword evidence="7" id="KW-0472">Membrane</keyword>
<evidence type="ECO:0000256" key="3">
    <source>
        <dbReference type="ARBA" id="ARBA00013208"/>
    </source>
</evidence>
<evidence type="ECO:0000313" key="12">
    <source>
        <dbReference type="Proteomes" id="UP000477070"/>
    </source>
</evidence>
<dbReference type="Gene3D" id="2.10.109.10">
    <property type="entry name" value="Umud Fragment, subunit A"/>
    <property type="match status" value="1"/>
</dbReference>
<dbReference type="EC" id="3.4.21.89" evidence="3 7"/>